<organism evidence="3 4">
    <name type="scientific">Sorangium cellulosum</name>
    <name type="common">Polyangium cellulosum</name>
    <dbReference type="NCBI Taxonomy" id="56"/>
    <lineage>
        <taxon>Bacteria</taxon>
        <taxon>Pseudomonadati</taxon>
        <taxon>Myxococcota</taxon>
        <taxon>Polyangia</taxon>
        <taxon>Polyangiales</taxon>
        <taxon>Polyangiaceae</taxon>
        <taxon>Sorangium</taxon>
    </lineage>
</organism>
<comment type="similarity">
    <text evidence="1">Belongs to the AHA1 family.</text>
</comment>
<feature type="domain" description="Activator of Hsp90 ATPase homologue 1/2-like C-terminal" evidence="2">
    <location>
        <begin position="18"/>
        <end position="159"/>
    </location>
</feature>
<dbReference type="Gene3D" id="3.30.530.20">
    <property type="match status" value="1"/>
</dbReference>
<dbReference type="Proteomes" id="UP000075420">
    <property type="component" value="Unassembled WGS sequence"/>
</dbReference>
<reference evidence="3 4" key="1">
    <citation type="submission" date="2014-02" db="EMBL/GenBank/DDBJ databases">
        <title>The small core and large imbalanced accessory genome model reveals a collaborative survival strategy of Sorangium cellulosum strains in nature.</title>
        <authorList>
            <person name="Han K."/>
            <person name="Peng R."/>
            <person name="Blom J."/>
            <person name="Li Y.-Z."/>
        </authorList>
    </citation>
    <scope>NUCLEOTIDE SEQUENCE [LARGE SCALE GENOMIC DNA]</scope>
    <source>
        <strain evidence="3 4">So0157-25</strain>
    </source>
</reference>
<evidence type="ECO:0000313" key="3">
    <source>
        <dbReference type="EMBL" id="KYF52670.1"/>
    </source>
</evidence>
<protein>
    <submittedName>
        <fullName evidence="3">ATPase</fullName>
    </submittedName>
</protein>
<dbReference type="Pfam" id="PF08327">
    <property type="entry name" value="AHSA1"/>
    <property type="match status" value="1"/>
</dbReference>
<evidence type="ECO:0000256" key="1">
    <source>
        <dbReference type="ARBA" id="ARBA00006817"/>
    </source>
</evidence>
<sequence>MRDPAARGRTDAASLVVAAPPDAVYRAFADPDALMAWLPPEGMTGRALDYDFREGGRYRIELTYGAAAPVDIGKTTGRTDVSAGRFLSLEPGKRIVQSVAFESADASFAGEMVMTWSFEALPAGTRVTITAENVPPGISQADHEAGIRASLENLARYLG</sequence>
<comment type="caution">
    <text evidence="3">The sequence shown here is derived from an EMBL/GenBank/DDBJ whole genome shotgun (WGS) entry which is preliminary data.</text>
</comment>
<accession>A0A150PAK4</accession>
<dbReference type="SUPFAM" id="SSF55961">
    <property type="entry name" value="Bet v1-like"/>
    <property type="match status" value="1"/>
</dbReference>
<evidence type="ECO:0000259" key="2">
    <source>
        <dbReference type="Pfam" id="PF08327"/>
    </source>
</evidence>
<gene>
    <name evidence="3" type="ORF">BE08_45740</name>
</gene>
<dbReference type="InterPro" id="IPR023393">
    <property type="entry name" value="START-like_dom_sf"/>
</dbReference>
<dbReference type="InterPro" id="IPR013538">
    <property type="entry name" value="ASHA1/2-like_C"/>
</dbReference>
<name>A0A150PAK4_SORCE</name>
<proteinExistence type="inferred from homology"/>
<dbReference type="AlphaFoldDB" id="A0A150PAK4"/>
<evidence type="ECO:0000313" key="4">
    <source>
        <dbReference type="Proteomes" id="UP000075420"/>
    </source>
</evidence>
<dbReference type="EMBL" id="JELY01002404">
    <property type="protein sequence ID" value="KYF52670.1"/>
    <property type="molecule type" value="Genomic_DNA"/>
</dbReference>